<accession>A0A1G7JEJ4</accession>
<dbReference type="AlphaFoldDB" id="A0A1G7JEJ4"/>
<sequence>MKITKKTVLNILLFAFILSFFVTPLGDYSKVLLNKVFSFSPSVTEESDRNKITDYDWRLKDENWNFFNFKRSKGKVVFVNFFASWVLPCEAELQSIQALYDKYQDKVDFYIISDEEREPVETFMAEHNLTFPVTYLFIGEKMPLKDIKAPTSYLIDKEGNIVIHKEGIADWDNSKIYDLIDRLLTK</sequence>
<dbReference type="CDD" id="cd02966">
    <property type="entry name" value="TlpA_like_family"/>
    <property type="match status" value="1"/>
</dbReference>
<reference evidence="2" key="1">
    <citation type="submission" date="2016-10" db="EMBL/GenBank/DDBJ databases">
        <authorList>
            <person name="Varghese N."/>
            <person name="Submissions S."/>
        </authorList>
    </citation>
    <scope>NUCLEOTIDE SEQUENCE [LARGE SCALE GENOMIC DNA]</scope>
    <source>
        <strain evidence="2">DSM 24729</strain>
    </source>
</reference>
<keyword evidence="2" id="KW-1185">Reference proteome</keyword>
<keyword evidence="1" id="KW-0413">Isomerase</keyword>
<proteinExistence type="predicted"/>
<organism evidence="1 2">
    <name type="scientific">Cellulophaga baltica</name>
    <dbReference type="NCBI Taxonomy" id="76594"/>
    <lineage>
        <taxon>Bacteria</taxon>
        <taxon>Pseudomonadati</taxon>
        <taxon>Bacteroidota</taxon>
        <taxon>Flavobacteriia</taxon>
        <taxon>Flavobacteriales</taxon>
        <taxon>Flavobacteriaceae</taxon>
        <taxon>Cellulophaga</taxon>
    </lineage>
</organism>
<dbReference type="GO" id="GO:0016209">
    <property type="term" value="F:antioxidant activity"/>
    <property type="evidence" value="ECO:0007669"/>
    <property type="project" value="InterPro"/>
</dbReference>
<dbReference type="GO" id="GO:0016853">
    <property type="term" value="F:isomerase activity"/>
    <property type="evidence" value="ECO:0007669"/>
    <property type="project" value="UniProtKB-KW"/>
</dbReference>
<dbReference type="PROSITE" id="PS51352">
    <property type="entry name" value="THIOREDOXIN_2"/>
    <property type="match status" value="1"/>
</dbReference>
<name>A0A1G7JEJ4_9FLAO</name>
<dbReference type="InterPro" id="IPR036249">
    <property type="entry name" value="Thioredoxin-like_sf"/>
</dbReference>
<dbReference type="RefSeq" id="WP_029446918.1">
    <property type="nucleotide sequence ID" value="NZ_CANLMK010000009.1"/>
</dbReference>
<dbReference type="InterPro" id="IPR050553">
    <property type="entry name" value="Thioredoxin_ResA/DsbE_sf"/>
</dbReference>
<dbReference type="GO" id="GO:0016491">
    <property type="term" value="F:oxidoreductase activity"/>
    <property type="evidence" value="ECO:0007669"/>
    <property type="project" value="InterPro"/>
</dbReference>
<dbReference type="Gene3D" id="3.40.30.10">
    <property type="entry name" value="Glutaredoxin"/>
    <property type="match status" value="1"/>
</dbReference>
<dbReference type="Pfam" id="PF00578">
    <property type="entry name" value="AhpC-TSA"/>
    <property type="match status" value="1"/>
</dbReference>
<dbReference type="EMBL" id="FNBD01000009">
    <property type="protein sequence ID" value="SDF23340.1"/>
    <property type="molecule type" value="Genomic_DNA"/>
</dbReference>
<dbReference type="SUPFAM" id="SSF52833">
    <property type="entry name" value="Thioredoxin-like"/>
    <property type="match status" value="1"/>
</dbReference>
<gene>
    <name evidence="1" type="ORF">SAMN04487992_10953</name>
</gene>
<dbReference type="InterPro" id="IPR013766">
    <property type="entry name" value="Thioredoxin_domain"/>
</dbReference>
<dbReference type="InterPro" id="IPR000866">
    <property type="entry name" value="AhpC/TSA"/>
</dbReference>
<evidence type="ECO:0000313" key="1">
    <source>
        <dbReference type="EMBL" id="SDF23340.1"/>
    </source>
</evidence>
<dbReference type="eggNOG" id="COG0526">
    <property type="taxonomic scope" value="Bacteria"/>
</dbReference>
<evidence type="ECO:0000313" key="2">
    <source>
        <dbReference type="Proteomes" id="UP000182114"/>
    </source>
</evidence>
<dbReference type="PANTHER" id="PTHR42852:SF17">
    <property type="entry name" value="THIOREDOXIN-LIKE PROTEIN HI_1115"/>
    <property type="match status" value="1"/>
</dbReference>
<dbReference type="PANTHER" id="PTHR42852">
    <property type="entry name" value="THIOL:DISULFIDE INTERCHANGE PROTEIN DSBE"/>
    <property type="match status" value="1"/>
</dbReference>
<protein>
    <submittedName>
        <fullName evidence="1">Thiol-disulfide isomerase or thioredoxin</fullName>
    </submittedName>
</protein>
<dbReference type="Proteomes" id="UP000182114">
    <property type="component" value="Unassembled WGS sequence"/>
</dbReference>
<dbReference type="GeneID" id="78060972"/>